<proteinExistence type="predicted"/>
<dbReference type="PANTHER" id="PTHR40070:SF1">
    <property type="entry name" value="UPF0478 PROTEIN YTXG"/>
    <property type="match status" value="1"/>
</dbReference>
<dbReference type="AlphaFoldDB" id="A0A9E8RY00"/>
<gene>
    <name evidence="3" type="ORF">OE104_01775</name>
</gene>
<keyword evidence="4" id="KW-1185">Reference proteome</keyword>
<feature type="transmembrane region" description="Helical" evidence="2">
    <location>
        <begin position="6"/>
        <end position="24"/>
    </location>
</feature>
<evidence type="ECO:0000256" key="1">
    <source>
        <dbReference type="SAM" id="Coils"/>
    </source>
</evidence>
<dbReference type="SUPFAM" id="SSF58104">
    <property type="entry name" value="Methyl-accepting chemotaxis protein (MCP) signaling domain"/>
    <property type="match status" value="1"/>
</dbReference>
<dbReference type="PANTHER" id="PTHR40070">
    <property type="entry name" value="UPF0478 PROTEIN YTXG"/>
    <property type="match status" value="1"/>
</dbReference>
<reference evidence="3" key="1">
    <citation type="submission" date="2022-09" db="EMBL/GenBank/DDBJ databases">
        <title>Complete Genomes of Fervidibacillus albus and Fervidibacillus halotolerans isolated from tidal flat sediments.</title>
        <authorList>
            <person name="Kwon K.K."/>
            <person name="Yang S.-H."/>
            <person name="Park M.J."/>
            <person name="Oh H.-M."/>
        </authorList>
    </citation>
    <scope>NUCLEOTIDE SEQUENCE</scope>
    <source>
        <strain evidence="3">MEBiC13591</strain>
    </source>
</reference>
<dbReference type="Gene3D" id="1.10.287.950">
    <property type="entry name" value="Methyl-accepting chemotaxis protein"/>
    <property type="match status" value="1"/>
</dbReference>
<keyword evidence="1" id="KW-0175">Coiled coil</keyword>
<dbReference type="EMBL" id="CP106878">
    <property type="protein sequence ID" value="WAA10097.1"/>
    <property type="molecule type" value="Genomic_DNA"/>
</dbReference>
<dbReference type="Proteomes" id="UP001164718">
    <property type="component" value="Chromosome"/>
</dbReference>
<evidence type="ECO:0000313" key="4">
    <source>
        <dbReference type="Proteomes" id="UP001164718"/>
    </source>
</evidence>
<evidence type="ECO:0000313" key="3">
    <source>
        <dbReference type="EMBL" id="WAA10097.1"/>
    </source>
</evidence>
<dbReference type="InterPro" id="IPR009293">
    <property type="entry name" value="UPF0478"/>
</dbReference>
<keyword evidence="2" id="KW-0812">Transmembrane</keyword>
<dbReference type="Pfam" id="PF06103">
    <property type="entry name" value="DUF948"/>
    <property type="match status" value="1"/>
</dbReference>
<keyword evidence="2" id="KW-1133">Transmembrane helix</keyword>
<sequence length="148" mass="16722">MDVILYVSVGLVAVAFTVLVVYLISTLKTLSTTLDQISKTLDQAEAQLKEVTDEAGKLLKKTNAIAEDVQDKSEKFNTVMDGVQQVGKTIYRFNDSLQSFSENVTEQLKKNEEKAAQMIQWANIVGELQDKVAEIRQRKKRKNLQKEQ</sequence>
<organism evidence="3 4">
    <name type="scientific">Fervidibacillus albus</name>
    <dbReference type="NCBI Taxonomy" id="2980026"/>
    <lineage>
        <taxon>Bacteria</taxon>
        <taxon>Bacillati</taxon>
        <taxon>Bacillota</taxon>
        <taxon>Bacilli</taxon>
        <taxon>Bacillales</taxon>
        <taxon>Bacillaceae</taxon>
        <taxon>Fervidibacillus</taxon>
    </lineage>
</organism>
<dbReference type="RefSeq" id="WP_275417883.1">
    <property type="nucleotide sequence ID" value="NZ_CP106878.1"/>
</dbReference>
<evidence type="ECO:0000256" key="2">
    <source>
        <dbReference type="SAM" id="Phobius"/>
    </source>
</evidence>
<accession>A0A9E8RY00</accession>
<name>A0A9E8RY00_9BACI</name>
<protein>
    <submittedName>
        <fullName evidence="3">DUF948 domain-containing protein</fullName>
    </submittedName>
</protein>
<feature type="coiled-coil region" evidence="1">
    <location>
        <begin position="27"/>
        <end position="61"/>
    </location>
</feature>
<keyword evidence="2" id="KW-0472">Membrane</keyword>
<dbReference type="KEGG" id="faf:OE104_01775"/>